<dbReference type="InterPro" id="IPR039425">
    <property type="entry name" value="RNA_pol_sigma-70-like"/>
</dbReference>
<dbReference type="EMBL" id="JACHIF010000001">
    <property type="protein sequence ID" value="MBB5036295.1"/>
    <property type="molecule type" value="Genomic_DNA"/>
</dbReference>
<sequence>MKESLDGRFPTTHWTLIQRLKSEDAQVSTRALEDLCRQYHYPLYCYIRRRGLDHHDAEDALHDFLAKLLRLDSLQDTEEARGRLRGFLCTSLHRFLINWHESRRNSTQRVKSLEDLSESEKRYQMEHLTDADTPERIFNRKWSQELLKRVLESLDEDYQARGKSADYQALKPILLSGGSLRGYDTQALSQSLSITEGTLRIRLHRLLKDYRTLLRNEVLQTVGHMDQVEDEISHLMAVFQK</sequence>
<dbReference type="GO" id="GO:0016987">
    <property type="term" value="F:sigma factor activity"/>
    <property type="evidence" value="ECO:0007669"/>
    <property type="project" value="UniProtKB-KW"/>
</dbReference>
<organism evidence="4 5">
    <name type="scientific">Prosthecobacter dejongeii</name>
    <dbReference type="NCBI Taxonomy" id="48465"/>
    <lineage>
        <taxon>Bacteria</taxon>
        <taxon>Pseudomonadati</taxon>
        <taxon>Verrucomicrobiota</taxon>
        <taxon>Verrucomicrobiia</taxon>
        <taxon>Verrucomicrobiales</taxon>
        <taxon>Verrucomicrobiaceae</taxon>
        <taxon>Prosthecobacter</taxon>
    </lineage>
</organism>
<comment type="caution">
    <text evidence="4">The sequence shown here is derived from an EMBL/GenBank/DDBJ whole genome shotgun (WGS) entry which is preliminary data.</text>
</comment>
<keyword evidence="2" id="KW-0731">Sigma factor</keyword>
<dbReference type="AlphaFoldDB" id="A0A7W7YHH4"/>
<reference evidence="4 5" key="1">
    <citation type="submission" date="2020-08" db="EMBL/GenBank/DDBJ databases">
        <title>Genomic Encyclopedia of Type Strains, Phase IV (KMG-IV): sequencing the most valuable type-strain genomes for metagenomic binning, comparative biology and taxonomic classification.</title>
        <authorList>
            <person name="Goeker M."/>
        </authorList>
    </citation>
    <scope>NUCLEOTIDE SEQUENCE [LARGE SCALE GENOMIC DNA]</scope>
    <source>
        <strain evidence="4 5">DSM 12251</strain>
    </source>
</reference>
<dbReference type="GO" id="GO:0006352">
    <property type="term" value="P:DNA-templated transcription initiation"/>
    <property type="evidence" value="ECO:0007669"/>
    <property type="project" value="InterPro"/>
</dbReference>
<evidence type="ECO:0000313" key="4">
    <source>
        <dbReference type="EMBL" id="MBB5036295.1"/>
    </source>
</evidence>
<dbReference type="Gene3D" id="1.10.1740.10">
    <property type="match status" value="1"/>
</dbReference>
<dbReference type="RefSeq" id="WP_184204998.1">
    <property type="nucleotide sequence ID" value="NZ_JACHIF010000001.1"/>
</dbReference>
<dbReference type="PANTHER" id="PTHR43133">
    <property type="entry name" value="RNA POLYMERASE ECF-TYPE SIGMA FACTO"/>
    <property type="match status" value="1"/>
</dbReference>
<keyword evidence="5" id="KW-1185">Reference proteome</keyword>
<dbReference type="InterPro" id="IPR013325">
    <property type="entry name" value="RNA_pol_sigma_r2"/>
</dbReference>
<protein>
    <submittedName>
        <fullName evidence="4">RNA polymerase sigma-70 factor (ECF subfamily)</fullName>
    </submittedName>
</protein>
<dbReference type="PANTHER" id="PTHR43133:SF51">
    <property type="entry name" value="RNA POLYMERASE SIGMA FACTOR"/>
    <property type="match status" value="1"/>
</dbReference>
<keyword evidence="1" id="KW-0805">Transcription regulation</keyword>
<dbReference type="Proteomes" id="UP000534294">
    <property type="component" value="Unassembled WGS sequence"/>
</dbReference>
<accession>A0A7W7YHH4</accession>
<evidence type="ECO:0000256" key="2">
    <source>
        <dbReference type="ARBA" id="ARBA00023082"/>
    </source>
</evidence>
<evidence type="ECO:0000256" key="3">
    <source>
        <dbReference type="ARBA" id="ARBA00023163"/>
    </source>
</evidence>
<evidence type="ECO:0000256" key="1">
    <source>
        <dbReference type="ARBA" id="ARBA00023015"/>
    </source>
</evidence>
<gene>
    <name evidence="4" type="ORF">HNQ64_000529</name>
</gene>
<keyword evidence="3" id="KW-0804">Transcription</keyword>
<name>A0A7W7YHH4_9BACT</name>
<proteinExistence type="predicted"/>
<evidence type="ECO:0000313" key="5">
    <source>
        <dbReference type="Proteomes" id="UP000534294"/>
    </source>
</evidence>
<dbReference type="SUPFAM" id="SSF88946">
    <property type="entry name" value="Sigma2 domain of RNA polymerase sigma factors"/>
    <property type="match status" value="1"/>
</dbReference>